<name>A0ABX2AXB0_9BACT</name>
<dbReference type="Proteomes" id="UP001193734">
    <property type="component" value="Unassembled WGS sequence"/>
</dbReference>
<dbReference type="GeneID" id="82158671"/>
<dbReference type="CDD" id="cd16397">
    <property type="entry name" value="IbrB_like"/>
    <property type="match status" value="1"/>
</dbReference>
<dbReference type="PANTHER" id="PTHR30083">
    <property type="entry name" value="TRANSCRIPTIONAL REGULATOR-RELATED"/>
    <property type="match status" value="1"/>
</dbReference>
<dbReference type="PANTHER" id="PTHR30083:SF1">
    <property type="entry name" value="TRANSCRIPTIONAL REGULATOR"/>
    <property type="match status" value="1"/>
</dbReference>
<comment type="caution">
    <text evidence="2">The sequence shown here is derived from an EMBL/GenBank/DDBJ whole genome shotgun (WGS) entry which is preliminary data.</text>
</comment>
<dbReference type="InterPro" id="IPR036086">
    <property type="entry name" value="ParB/Sulfiredoxin_sf"/>
</dbReference>
<gene>
    <name evidence="2" type="ORF">HPS55_12915</name>
</gene>
<dbReference type="InterPro" id="IPR003115">
    <property type="entry name" value="ParB_N"/>
</dbReference>
<keyword evidence="3" id="KW-1185">Reference proteome</keyword>
<dbReference type="Gene3D" id="3.90.1530.10">
    <property type="entry name" value="Conserved hypothetical protein from pyrococcus furiosus pfu- 392566-001, ParB domain"/>
    <property type="match status" value="1"/>
</dbReference>
<evidence type="ECO:0000313" key="2">
    <source>
        <dbReference type="EMBL" id="NPE15206.1"/>
    </source>
</evidence>
<dbReference type="EMBL" id="JABKKE010000031">
    <property type="protein sequence ID" value="NPE15206.1"/>
    <property type="molecule type" value="Genomic_DNA"/>
</dbReference>
<dbReference type="SMART" id="SM00470">
    <property type="entry name" value="ParB"/>
    <property type="match status" value="1"/>
</dbReference>
<reference evidence="2 3" key="1">
    <citation type="submission" date="2020-05" db="EMBL/GenBank/DDBJ databases">
        <title>Distinct polysaccharide utilization as determinants for interspecies competition between intestinal Prevotella spp.</title>
        <authorList>
            <person name="Galvez E.J.C."/>
            <person name="Iljazovic A."/>
            <person name="Strowig T."/>
        </authorList>
    </citation>
    <scope>NUCLEOTIDE SEQUENCE [LARGE SCALE GENOMIC DNA]</scope>
    <source>
        <strain evidence="2 3">PROD</strain>
    </source>
</reference>
<dbReference type="SUPFAM" id="SSF110849">
    <property type="entry name" value="ParB/Sulfiredoxin"/>
    <property type="match status" value="1"/>
</dbReference>
<evidence type="ECO:0000259" key="1">
    <source>
        <dbReference type="SMART" id="SM00470"/>
    </source>
</evidence>
<feature type="domain" description="ParB-like N-terminal" evidence="1">
    <location>
        <begin position="12"/>
        <end position="108"/>
    </location>
</feature>
<protein>
    <submittedName>
        <fullName evidence="2">ParB-like nuclease domain-containing protein</fullName>
    </submittedName>
</protein>
<proteinExistence type="predicted"/>
<evidence type="ECO:0000313" key="3">
    <source>
        <dbReference type="Proteomes" id="UP001193734"/>
    </source>
</evidence>
<organism evidence="2 3">
    <name type="scientific">Xylanibacter rodentium</name>
    <dbReference type="NCBI Taxonomy" id="2736289"/>
    <lineage>
        <taxon>Bacteria</taxon>
        <taxon>Pseudomonadati</taxon>
        <taxon>Bacteroidota</taxon>
        <taxon>Bacteroidia</taxon>
        <taxon>Bacteroidales</taxon>
        <taxon>Prevotellaceae</taxon>
        <taxon>Xylanibacter</taxon>
    </lineage>
</organism>
<dbReference type="RefSeq" id="WP_172178039.1">
    <property type="nucleotide sequence ID" value="NZ_CASGIA010000033.1"/>
</dbReference>
<accession>A0ABX2AXB0</accession>
<sequence>MENYKSPVYNVFAVPIEKVVANAYNPNTVAPPEMKLLELSIWEDGYTMPCVCYYLKESDIYEIVDGYHRYMVMKTSERIRERERGLLPVVVIDKDISDRMASTIRHNRARGMHSVELMSNIVAELSHAGMSDAWIMRNIGMDKDELLRLKQISGLAELFADKGFSMSEDWKEDDDDIGLLRGLSNDVARLT</sequence>